<dbReference type="Pfam" id="PF17039">
    <property type="entry name" value="Glyco_tran_10_N"/>
    <property type="match status" value="1"/>
</dbReference>
<keyword evidence="15" id="KW-1185">Reference proteome</keyword>
<evidence type="ECO:0000256" key="9">
    <source>
        <dbReference type="ARBA" id="ARBA00023180"/>
    </source>
</evidence>
<dbReference type="GO" id="GO:0046920">
    <property type="term" value="F:alpha-(1-&gt;3)-fucosyltransferase activity"/>
    <property type="evidence" value="ECO:0007669"/>
    <property type="project" value="TreeGrafter"/>
</dbReference>
<evidence type="ECO:0000256" key="6">
    <source>
        <dbReference type="ARBA" id="ARBA00022968"/>
    </source>
</evidence>
<dbReference type="EC" id="2.4.1.-" evidence="11"/>
<keyword evidence="8" id="KW-0472">Membrane</keyword>
<sequence>MSAKLKLGIALQGAFVLFLCYCYIFSLGTPEQLHHEGRRDLFFSLPDSYTENTDPKPSVVAVQSSKLHTSSSKHPSSCKKYITFFGIVPYWKEVLTTLEHRSKRWIRNVLEGSRVHCNNEACSVFVSYTEQPEDILSSDVVIFTNSFEWMSNGVWDKLVKLRPPGQKWIMSTQESPHYVPGLRPPLKYRNLSYDWSDTYRTDSTFPSPYGKYEPFKNKDNLYLQQHKLDALVKSKEKAVAWVASHCETLQWNRTRFVEDLQKHIPVDTYGRCGTMELPWRRKDLLRKVMEPYRFYLSFENSCCSEYITEKFWRSLDFGMIPVVVGAPLEDYLKVAPPNSFLHIDQFNSLKEMADYMIEISQSESKLRRHLAWRTKGEVHTEEIQEHIINPLRNTSLCSIVKRLNANLQEDEKSLFDFFGEQWDGSCKSCSSKRWMRVYQTST</sequence>
<keyword evidence="6" id="KW-0735">Signal-anchor</keyword>
<accession>A0A9Q1H385</accession>
<evidence type="ECO:0000259" key="13">
    <source>
        <dbReference type="Pfam" id="PF17039"/>
    </source>
</evidence>
<protein>
    <recommendedName>
        <fullName evidence="11">Fucosyltransferase</fullName>
        <ecNumber evidence="11">2.4.1.-</ecNumber>
    </recommendedName>
</protein>
<evidence type="ECO:0000256" key="1">
    <source>
        <dbReference type="ARBA" id="ARBA00004922"/>
    </source>
</evidence>
<comment type="pathway">
    <text evidence="1">Protein modification; protein glycosylation.</text>
</comment>
<keyword evidence="9" id="KW-0325">Glycoprotein</keyword>
<dbReference type="PANTHER" id="PTHR11929:SF145">
    <property type="entry name" value="ALPHA-(1,3)-FUCOSYLTRANSFERASE FUT-1"/>
    <property type="match status" value="1"/>
</dbReference>
<evidence type="ECO:0000256" key="4">
    <source>
        <dbReference type="ARBA" id="ARBA00022679"/>
    </source>
</evidence>
<dbReference type="InterPro" id="IPR055270">
    <property type="entry name" value="Glyco_tran_10_C"/>
</dbReference>
<dbReference type="OrthoDB" id="427096at2759"/>
<evidence type="ECO:0000256" key="2">
    <source>
        <dbReference type="ARBA" id="ARBA00008919"/>
    </source>
</evidence>
<comment type="caution">
    <text evidence="14">The sequence shown here is derived from an EMBL/GenBank/DDBJ whole genome shotgun (WGS) entry which is preliminary data.</text>
</comment>
<evidence type="ECO:0000256" key="8">
    <source>
        <dbReference type="ARBA" id="ARBA00023136"/>
    </source>
</evidence>
<keyword evidence="5 11" id="KW-0812">Transmembrane</keyword>
<evidence type="ECO:0000256" key="5">
    <source>
        <dbReference type="ARBA" id="ARBA00022692"/>
    </source>
</evidence>
<comment type="subcellular location">
    <subcellularLocation>
        <location evidence="10">Endomembrane system</location>
        <topology evidence="10">Single-pass type II membrane protein</topology>
    </subcellularLocation>
    <subcellularLocation>
        <location evidence="11">Golgi apparatus</location>
        <location evidence="11">Golgi stack membrane</location>
        <topology evidence="11">Single-pass type II membrane protein</topology>
    </subcellularLocation>
</comment>
<evidence type="ECO:0000313" key="14">
    <source>
        <dbReference type="EMBL" id="KAJ8030900.1"/>
    </source>
</evidence>
<dbReference type="InterPro" id="IPR001503">
    <property type="entry name" value="Glyco_trans_10"/>
</dbReference>
<evidence type="ECO:0000313" key="15">
    <source>
        <dbReference type="Proteomes" id="UP001152320"/>
    </source>
</evidence>
<feature type="domain" description="Fucosyltransferase C-terminal" evidence="12">
    <location>
        <begin position="233"/>
        <end position="408"/>
    </location>
</feature>
<keyword evidence="3 11" id="KW-0328">Glycosyltransferase</keyword>
<evidence type="ECO:0000256" key="11">
    <source>
        <dbReference type="RuleBase" id="RU003832"/>
    </source>
</evidence>
<dbReference type="SUPFAM" id="SSF53756">
    <property type="entry name" value="UDP-Glycosyltransferase/glycogen phosphorylase"/>
    <property type="match status" value="1"/>
</dbReference>
<evidence type="ECO:0000259" key="12">
    <source>
        <dbReference type="Pfam" id="PF00852"/>
    </source>
</evidence>
<evidence type="ECO:0000256" key="3">
    <source>
        <dbReference type="ARBA" id="ARBA00022676"/>
    </source>
</evidence>
<dbReference type="InterPro" id="IPR038577">
    <property type="entry name" value="GT10-like_C_sf"/>
</dbReference>
<reference evidence="14" key="1">
    <citation type="submission" date="2021-10" db="EMBL/GenBank/DDBJ databases">
        <title>Tropical sea cucumber genome reveals ecological adaptation and Cuvierian tubules defense mechanism.</title>
        <authorList>
            <person name="Chen T."/>
        </authorList>
    </citation>
    <scope>NUCLEOTIDE SEQUENCE</scope>
    <source>
        <strain evidence="14">Nanhai2018</strain>
        <tissue evidence="14">Muscle</tissue>
    </source>
</reference>
<dbReference type="GO" id="GO:0032580">
    <property type="term" value="C:Golgi cisterna membrane"/>
    <property type="evidence" value="ECO:0007669"/>
    <property type="project" value="UniProtKB-SubCell"/>
</dbReference>
<dbReference type="FunFam" id="3.40.50.11660:FF:000002">
    <property type="entry name" value="Alpha-(1,3)-fucosyltransferase"/>
    <property type="match status" value="1"/>
</dbReference>
<organism evidence="14 15">
    <name type="scientific">Holothuria leucospilota</name>
    <name type="common">Black long sea cucumber</name>
    <name type="synonym">Mertensiothuria leucospilota</name>
    <dbReference type="NCBI Taxonomy" id="206669"/>
    <lineage>
        <taxon>Eukaryota</taxon>
        <taxon>Metazoa</taxon>
        <taxon>Echinodermata</taxon>
        <taxon>Eleutherozoa</taxon>
        <taxon>Echinozoa</taxon>
        <taxon>Holothuroidea</taxon>
        <taxon>Aspidochirotacea</taxon>
        <taxon>Aspidochirotida</taxon>
        <taxon>Holothuriidae</taxon>
        <taxon>Holothuria</taxon>
    </lineage>
</organism>
<keyword evidence="4 11" id="KW-0808">Transferase</keyword>
<gene>
    <name evidence="14" type="ORF">HOLleu_27443</name>
</gene>
<dbReference type="PANTHER" id="PTHR11929">
    <property type="entry name" value="ALPHA- 1,3 -FUCOSYLTRANSFERASE"/>
    <property type="match status" value="1"/>
</dbReference>
<dbReference type="Proteomes" id="UP001152320">
    <property type="component" value="Chromosome 13"/>
</dbReference>
<feature type="domain" description="Fucosyltransferase N-terminal" evidence="13">
    <location>
        <begin position="111"/>
        <end position="210"/>
    </location>
</feature>
<keyword evidence="7" id="KW-1133">Transmembrane helix</keyword>
<comment type="similarity">
    <text evidence="2 11">Belongs to the glycosyltransferase 10 family.</text>
</comment>
<dbReference type="AlphaFoldDB" id="A0A9Q1H385"/>
<dbReference type="InterPro" id="IPR031481">
    <property type="entry name" value="Glyco_tran_10_N"/>
</dbReference>
<evidence type="ECO:0000256" key="7">
    <source>
        <dbReference type="ARBA" id="ARBA00022989"/>
    </source>
</evidence>
<evidence type="ECO:0000256" key="10">
    <source>
        <dbReference type="ARBA" id="ARBA00060399"/>
    </source>
</evidence>
<proteinExistence type="inferred from homology"/>
<dbReference type="EMBL" id="JAIZAY010000013">
    <property type="protein sequence ID" value="KAJ8030900.1"/>
    <property type="molecule type" value="Genomic_DNA"/>
</dbReference>
<dbReference type="Pfam" id="PF00852">
    <property type="entry name" value="Glyco_transf_10"/>
    <property type="match status" value="1"/>
</dbReference>
<dbReference type="Gene3D" id="3.40.50.11660">
    <property type="entry name" value="Glycosyl transferase family 10, C-terminal domain"/>
    <property type="match status" value="1"/>
</dbReference>
<name>A0A9Q1H385_HOLLE</name>
<keyword evidence="11" id="KW-0333">Golgi apparatus</keyword>